<feature type="domain" description="DnaB/C C-terminal" evidence="3">
    <location>
        <begin position="335"/>
        <end position="391"/>
    </location>
</feature>
<feature type="compositionally biased region" description="Polar residues" evidence="2">
    <location>
        <begin position="410"/>
        <end position="419"/>
    </location>
</feature>
<dbReference type="InterPro" id="IPR006343">
    <property type="entry name" value="DnaB/C_C"/>
</dbReference>
<dbReference type="AlphaFoldDB" id="A0A1I2CLV1"/>
<organism evidence="5 6">
    <name type="scientific">Alteribacillus iranensis</name>
    <dbReference type="NCBI Taxonomy" id="930128"/>
    <lineage>
        <taxon>Bacteria</taxon>
        <taxon>Bacillati</taxon>
        <taxon>Bacillota</taxon>
        <taxon>Bacilli</taxon>
        <taxon>Bacillales</taxon>
        <taxon>Bacillaceae</taxon>
        <taxon>Alteribacillus</taxon>
    </lineage>
</organism>
<feature type="region of interest" description="Disordered" evidence="2">
    <location>
        <begin position="397"/>
        <end position="449"/>
    </location>
</feature>
<dbReference type="Proteomes" id="UP000199516">
    <property type="component" value="Unassembled WGS sequence"/>
</dbReference>
<dbReference type="STRING" id="930128.SAMN05192532_10350"/>
<keyword evidence="5" id="KW-0067">ATP-binding</keyword>
<dbReference type="InterPro" id="IPR058660">
    <property type="entry name" value="WHD_DnaB"/>
</dbReference>
<evidence type="ECO:0000259" key="3">
    <source>
        <dbReference type="Pfam" id="PF07261"/>
    </source>
</evidence>
<dbReference type="RefSeq" id="WP_091660005.1">
    <property type="nucleotide sequence ID" value="NZ_FONT01000003.1"/>
</dbReference>
<evidence type="ECO:0000313" key="6">
    <source>
        <dbReference type="Proteomes" id="UP000199516"/>
    </source>
</evidence>
<evidence type="ECO:0000313" key="5">
    <source>
        <dbReference type="EMBL" id="SFE68773.1"/>
    </source>
</evidence>
<dbReference type="EMBL" id="FONT01000003">
    <property type="protein sequence ID" value="SFE68773.1"/>
    <property type="molecule type" value="Genomic_DNA"/>
</dbReference>
<keyword evidence="5" id="KW-0547">Nucleotide-binding</keyword>
<sequence length="470" mass="55070">MKLHWTELLPVDRFSVRTNEQLGEREHKTLTLLYQPLIGTAAISLYHTFWSRLERDSYWSDEGTHHELMVLLNLPLDDIFDARRILEGIGLLRTFRHTGDTSASFVYELQKPLSPAQFFRDDVLSVYLYNRLGKDRYRDLRSRFLIDKIDLQSFDEITASFNEVFSSLHYSEMMANDEMEKTTDLEKDLVGQGQSHAFVIDEDSFDFSLLRADLPVFINKEKLLNKKACTVIQRLAFVYNIAPLDMSRLIQQSLTGDDQLDEEELRKRVQEWYRFEHSNEPPALGLRTPSKENKELNEPPVNEKEKMKWFYEQTSPLTFLKSISDGAQVPHPDVRLVEMLVFDYQLPPGVVNVLIDFIMQTNNMKLNKNLVQKIAGHWSRKKVHTVEDAMELAKKEYQEQKDRKQAGANWKTSPSSKTVSPYVRKDKLPKWLQSENKGKETSALEKHSDLQEEKLEFEEMLKMRKSIRQK</sequence>
<keyword evidence="5" id="KW-0378">Hydrolase</keyword>
<dbReference type="Pfam" id="PF07261">
    <property type="entry name" value="DnaB_2"/>
    <property type="match status" value="1"/>
</dbReference>
<evidence type="ECO:0000256" key="2">
    <source>
        <dbReference type="SAM" id="MobiDB-lite"/>
    </source>
</evidence>
<proteinExistence type="inferred from homology"/>
<feature type="compositionally biased region" description="Basic and acidic residues" evidence="2">
    <location>
        <begin position="289"/>
        <end position="300"/>
    </location>
</feature>
<evidence type="ECO:0000256" key="1">
    <source>
        <dbReference type="ARBA" id="ARBA00093462"/>
    </source>
</evidence>
<evidence type="ECO:0000259" key="4">
    <source>
        <dbReference type="Pfam" id="PF25888"/>
    </source>
</evidence>
<feature type="domain" description="Replicative helicase loading/DNA remodeling protein DnaB N-terminal winged helix" evidence="4">
    <location>
        <begin position="10"/>
        <end position="181"/>
    </location>
</feature>
<dbReference type="Pfam" id="PF25888">
    <property type="entry name" value="WHD_DnaB"/>
    <property type="match status" value="1"/>
</dbReference>
<feature type="region of interest" description="Disordered" evidence="2">
    <location>
        <begin position="280"/>
        <end position="300"/>
    </location>
</feature>
<dbReference type="GO" id="GO:0004386">
    <property type="term" value="F:helicase activity"/>
    <property type="evidence" value="ECO:0007669"/>
    <property type="project" value="UniProtKB-KW"/>
</dbReference>
<protein>
    <submittedName>
        <fullName evidence="5">Replicative DNA helicase loader DnaB</fullName>
    </submittedName>
</protein>
<name>A0A1I2CLV1_9BACI</name>
<dbReference type="OrthoDB" id="2082007at2"/>
<comment type="similarity">
    <text evidence="1">Belongs to the DnaB/DnaD family.</text>
</comment>
<keyword evidence="6" id="KW-1185">Reference proteome</keyword>
<gene>
    <name evidence="5" type="ORF">SAMN05192532_10350</name>
</gene>
<accession>A0A1I2CLV1</accession>
<keyword evidence="5" id="KW-0347">Helicase</keyword>
<reference evidence="5 6" key="1">
    <citation type="submission" date="2016-10" db="EMBL/GenBank/DDBJ databases">
        <authorList>
            <person name="de Groot N.N."/>
        </authorList>
    </citation>
    <scope>NUCLEOTIDE SEQUENCE [LARGE SCALE GENOMIC DNA]</scope>
    <source>
        <strain evidence="5 6">DSM 23995</strain>
    </source>
</reference>
<feature type="compositionally biased region" description="Basic and acidic residues" evidence="2">
    <location>
        <begin position="436"/>
        <end position="449"/>
    </location>
</feature>